<accession>A0A084AYI6</accession>
<reference evidence="2 3" key="1">
    <citation type="journal article" date="2014" name="BMC Genomics">
        <title>Comparative genome sequencing reveals chemotype-specific gene clusters in the toxigenic black mold Stachybotrys.</title>
        <authorList>
            <person name="Semeiks J."/>
            <person name="Borek D."/>
            <person name="Otwinowski Z."/>
            <person name="Grishin N.V."/>
        </authorList>
    </citation>
    <scope>NUCLEOTIDE SEQUENCE [LARGE SCALE GENOMIC DNA]</scope>
    <source>
        <strain evidence="3">CBS 109288 / IBT 7711</strain>
    </source>
</reference>
<feature type="chain" id="PRO_5001771473" evidence="1">
    <location>
        <begin position="19"/>
        <end position="116"/>
    </location>
</feature>
<name>A0A084AYI6_STACB</name>
<gene>
    <name evidence="2" type="ORF">S7711_08953</name>
</gene>
<evidence type="ECO:0000313" key="2">
    <source>
        <dbReference type="EMBL" id="KEY70365.1"/>
    </source>
</evidence>
<keyword evidence="1" id="KW-0732">Signal</keyword>
<feature type="signal peptide" evidence="1">
    <location>
        <begin position="1"/>
        <end position="18"/>
    </location>
</feature>
<proteinExistence type="predicted"/>
<dbReference type="EMBL" id="KL648446">
    <property type="protein sequence ID" value="KEY70365.1"/>
    <property type="molecule type" value="Genomic_DNA"/>
</dbReference>
<sequence length="116" mass="12976">MAQIPLLPIFQLLMFSATFDVPPDFQLPMSNTTVDISVIEIKAVIHAPATDFTEDQISGHGFANAPEYYFFIQHPSGDSIVFDLAKYNKGWNHNVIDIAKSVLEASKLDDFRDVLC</sequence>
<dbReference type="HOGENOM" id="CLU_2098417_0_0_1"/>
<dbReference type="AlphaFoldDB" id="A0A084AYI6"/>
<evidence type="ECO:0000256" key="1">
    <source>
        <dbReference type="SAM" id="SignalP"/>
    </source>
</evidence>
<keyword evidence="3" id="KW-1185">Reference proteome</keyword>
<organism evidence="2 3">
    <name type="scientific">Stachybotrys chartarum (strain CBS 109288 / IBT 7711)</name>
    <name type="common">Toxic black mold</name>
    <name type="synonym">Stilbospora chartarum</name>
    <dbReference type="NCBI Taxonomy" id="1280523"/>
    <lineage>
        <taxon>Eukaryota</taxon>
        <taxon>Fungi</taxon>
        <taxon>Dikarya</taxon>
        <taxon>Ascomycota</taxon>
        <taxon>Pezizomycotina</taxon>
        <taxon>Sordariomycetes</taxon>
        <taxon>Hypocreomycetidae</taxon>
        <taxon>Hypocreales</taxon>
        <taxon>Stachybotryaceae</taxon>
        <taxon>Stachybotrys</taxon>
    </lineage>
</organism>
<evidence type="ECO:0000313" key="3">
    <source>
        <dbReference type="Proteomes" id="UP000028045"/>
    </source>
</evidence>
<protein>
    <submittedName>
        <fullName evidence="2">Uncharacterized protein</fullName>
    </submittedName>
</protein>
<dbReference type="Proteomes" id="UP000028045">
    <property type="component" value="Unassembled WGS sequence"/>
</dbReference>